<evidence type="ECO:0000256" key="2">
    <source>
        <dbReference type="ARBA" id="ARBA00001604"/>
    </source>
</evidence>
<keyword evidence="12 18" id="KW-0378">Hydrolase</keyword>
<keyword evidence="20" id="KW-1185">Reference proteome</keyword>
<gene>
    <name evidence="19" type="ORF">AB5I84_02945</name>
</gene>
<comment type="caution">
    <text evidence="19">The sequence shown here is derived from an EMBL/GenBank/DDBJ whole genome shotgun (WGS) entry which is preliminary data.</text>
</comment>
<evidence type="ECO:0000313" key="19">
    <source>
        <dbReference type="EMBL" id="MEY1661102.1"/>
    </source>
</evidence>
<comment type="function">
    <text evidence="18">Hydrolysis of phosphatidylcholine with phospholipase A2 (EC 3.1.1.4) and phospholipase A1 (EC 3.1.1.32) activities.</text>
</comment>
<evidence type="ECO:0000256" key="12">
    <source>
        <dbReference type="ARBA" id="ARBA00022801"/>
    </source>
</evidence>
<keyword evidence="8" id="KW-1134">Transmembrane beta strand</keyword>
<evidence type="ECO:0000256" key="6">
    <source>
        <dbReference type="ARBA" id="ARBA00013278"/>
    </source>
</evidence>
<dbReference type="Pfam" id="PF02253">
    <property type="entry name" value="PLA1"/>
    <property type="match status" value="1"/>
</dbReference>
<keyword evidence="14 18" id="KW-0442">Lipid degradation</keyword>
<evidence type="ECO:0000256" key="18">
    <source>
        <dbReference type="RuleBase" id="RU366027"/>
    </source>
</evidence>
<comment type="similarity">
    <text evidence="3 18">Belongs to the phospholipase A1 family.</text>
</comment>
<comment type="catalytic activity">
    <reaction evidence="2 18">
        <text>a 1,2-diacyl-sn-glycero-3-phosphocholine + H2O = a 1-acyl-sn-glycero-3-phosphocholine + a fatty acid + H(+)</text>
        <dbReference type="Rhea" id="RHEA:15801"/>
        <dbReference type="ChEBI" id="CHEBI:15377"/>
        <dbReference type="ChEBI" id="CHEBI:15378"/>
        <dbReference type="ChEBI" id="CHEBI:28868"/>
        <dbReference type="ChEBI" id="CHEBI:57643"/>
        <dbReference type="ChEBI" id="CHEBI:58168"/>
        <dbReference type="EC" id="3.1.1.4"/>
    </reaction>
</comment>
<accession>A0ABV4AEY7</accession>
<dbReference type="InterPro" id="IPR036541">
    <property type="entry name" value="PLipase_A1_sf"/>
</dbReference>
<evidence type="ECO:0000256" key="15">
    <source>
        <dbReference type="ARBA" id="ARBA00023098"/>
    </source>
</evidence>
<comment type="catalytic activity">
    <reaction evidence="1 18">
        <text>a 1,2-diacyl-sn-glycero-3-phosphocholine + H2O = a 2-acyl-sn-glycero-3-phosphocholine + a fatty acid + H(+)</text>
        <dbReference type="Rhea" id="RHEA:18689"/>
        <dbReference type="ChEBI" id="CHEBI:15377"/>
        <dbReference type="ChEBI" id="CHEBI:15378"/>
        <dbReference type="ChEBI" id="CHEBI:28868"/>
        <dbReference type="ChEBI" id="CHEBI:57643"/>
        <dbReference type="ChEBI" id="CHEBI:57875"/>
        <dbReference type="EC" id="3.1.1.32"/>
    </reaction>
</comment>
<dbReference type="EMBL" id="JBGCUO010000001">
    <property type="protein sequence ID" value="MEY1661102.1"/>
    <property type="molecule type" value="Genomic_DNA"/>
</dbReference>
<keyword evidence="9" id="KW-0812">Transmembrane</keyword>
<evidence type="ECO:0000256" key="5">
    <source>
        <dbReference type="ARBA" id="ARBA00013179"/>
    </source>
</evidence>
<organism evidence="19 20">
    <name type="scientific">Isoalcanivorax beigongshangi</name>
    <dbReference type="NCBI Taxonomy" id="3238810"/>
    <lineage>
        <taxon>Bacteria</taxon>
        <taxon>Pseudomonadati</taxon>
        <taxon>Pseudomonadota</taxon>
        <taxon>Gammaproteobacteria</taxon>
        <taxon>Oceanospirillales</taxon>
        <taxon>Alcanivoracaceae</taxon>
        <taxon>Isoalcanivorax</taxon>
    </lineage>
</organism>
<dbReference type="Proteomes" id="UP001562065">
    <property type="component" value="Unassembled WGS sequence"/>
</dbReference>
<keyword evidence="13 18" id="KW-0106">Calcium</keyword>
<feature type="signal peptide" evidence="18">
    <location>
        <begin position="1"/>
        <end position="22"/>
    </location>
</feature>
<evidence type="ECO:0000256" key="8">
    <source>
        <dbReference type="ARBA" id="ARBA00022452"/>
    </source>
</evidence>
<evidence type="ECO:0000256" key="1">
    <source>
        <dbReference type="ARBA" id="ARBA00000111"/>
    </source>
</evidence>
<feature type="chain" id="PRO_5044954841" description="Phospholipase A1" evidence="18">
    <location>
        <begin position="23"/>
        <end position="350"/>
    </location>
</feature>
<reference evidence="19 20" key="1">
    <citation type="submission" date="2024-07" db="EMBL/GenBank/DDBJ databases">
        <authorList>
            <person name="Ren Q."/>
        </authorList>
    </citation>
    <scope>NUCLEOTIDE SEQUENCE [LARGE SCALE GENOMIC DNA]</scope>
    <source>
        <strain evidence="19 20">REN37</strain>
    </source>
</reference>
<dbReference type="PRINTS" id="PR01486">
    <property type="entry name" value="PHPHLIPASEA1"/>
</dbReference>
<name>A0ABV4AEY7_9GAMM</name>
<protein>
    <recommendedName>
        <fullName evidence="7 18">Phospholipase A1</fullName>
        <ecNumber evidence="5 18">3.1.1.32</ecNumber>
        <ecNumber evidence="6 18">3.1.1.4</ecNumber>
    </recommendedName>
    <alternativeName>
        <fullName evidence="18">Phosphatidylcholine 1-acylhydrolase</fullName>
    </alternativeName>
</protein>
<dbReference type="SUPFAM" id="SSF56931">
    <property type="entry name" value="Outer membrane phospholipase A (OMPLA)"/>
    <property type="match status" value="1"/>
</dbReference>
<comment type="subcellular location">
    <subcellularLocation>
        <location evidence="18">Cell outer membrane</location>
        <topology evidence="18">Multi-pass membrane protein</topology>
    </subcellularLocation>
    <text evidence="18">One of the very few enzymes located there.</text>
</comment>
<comment type="subunit">
    <text evidence="4 18">Homodimer; dimerization is reversible, and the dimeric form is the active one.</text>
</comment>
<evidence type="ECO:0000256" key="4">
    <source>
        <dbReference type="ARBA" id="ARBA00011702"/>
    </source>
</evidence>
<dbReference type="PANTHER" id="PTHR40457">
    <property type="entry name" value="PHOSPHOLIPASE A1"/>
    <property type="match status" value="1"/>
</dbReference>
<evidence type="ECO:0000256" key="16">
    <source>
        <dbReference type="ARBA" id="ARBA00023136"/>
    </source>
</evidence>
<dbReference type="Gene3D" id="2.40.230.10">
    <property type="entry name" value="Phospholipase A1"/>
    <property type="match status" value="1"/>
</dbReference>
<evidence type="ECO:0000256" key="7">
    <source>
        <dbReference type="ARBA" id="ARBA00021726"/>
    </source>
</evidence>
<keyword evidence="17 18" id="KW-0998">Cell outer membrane</keyword>
<evidence type="ECO:0000256" key="3">
    <source>
        <dbReference type="ARBA" id="ARBA00010525"/>
    </source>
</evidence>
<keyword evidence="10 18" id="KW-0479">Metal-binding</keyword>
<evidence type="ECO:0000256" key="11">
    <source>
        <dbReference type="ARBA" id="ARBA00022729"/>
    </source>
</evidence>
<evidence type="ECO:0000256" key="14">
    <source>
        <dbReference type="ARBA" id="ARBA00022963"/>
    </source>
</evidence>
<evidence type="ECO:0000256" key="13">
    <source>
        <dbReference type="ARBA" id="ARBA00022837"/>
    </source>
</evidence>
<evidence type="ECO:0000256" key="17">
    <source>
        <dbReference type="ARBA" id="ARBA00023237"/>
    </source>
</evidence>
<dbReference type="CDD" id="cd00541">
    <property type="entry name" value="OMPLA"/>
    <property type="match status" value="1"/>
</dbReference>
<dbReference type="PANTHER" id="PTHR40457:SF1">
    <property type="entry name" value="PHOSPHOLIPASE A1"/>
    <property type="match status" value="1"/>
</dbReference>
<evidence type="ECO:0000256" key="9">
    <source>
        <dbReference type="ARBA" id="ARBA00022692"/>
    </source>
</evidence>
<sequence length="350" mass="40389">MRSALIRLLLPLLLGAALPALADSTDPLPALGETTAEDSEAALAREVDACLLRSLRTAAPDTPVEVLRGWCNDDVRSGRERNEDALRQRLTLERNSQYNPFVMTPHRRNYIMPVSWWSNRQWNDPDKEDDNLDSTEVKFQLSIKMPLATNVFDHYNIFFAYTQVSFFQVYNGENSRPFRETNYMPELFVTRTVDWQFGPVDSELIAFGYVHESNGRDMPTSRSWDRLFATYVARTGSYYWSLRSWWRIPEDKKKTPDAVKGDDNPDIEKYLGNFELNIARPFGNHVVELMWRNNLRSGNNRGAAQVDYTFPISSRFKGIFQVFSGYGDSLINYDDYENRISLGVLLTDTL</sequence>
<dbReference type="EC" id="3.1.1.32" evidence="5 18"/>
<dbReference type="EC" id="3.1.1.4" evidence="6 18"/>
<keyword evidence="11 18" id="KW-0732">Signal</keyword>
<evidence type="ECO:0000313" key="20">
    <source>
        <dbReference type="Proteomes" id="UP001562065"/>
    </source>
</evidence>
<evidence type="ECO:0000256" key="10">
    <source>
        <dbReference type="ARBA" id="ARBA00022723"/>
    </source>
</evidence>
<comment type="cofactor">
    <cofactor evidence="18">
        <name>Ca(2+)</name>
        <dbReference type="ChEBI" id="CHEBI:29108"/>
    </cofactor>
    <text evidence="18">Binds 1 Ca(2+) ion per monomer. In the dimeric form the Ca(2+) is bound by different amino acids with binding of each Ca(2+) shared with ligands coming from each monomer. The Ca(2+) ion may have a role in catalysis.</text>
</comment>
<keyword evidence="15 18" id="KW-0443">Lipid metabolism</keyword>
<keyword evidence="16" id="KW-0472">Membrane</keyword>
<dbReference type="InterPro" id="IPR003187">
    <property type="entry name" value="PLipase_A1"/>
</dbReference>
<proteinExistence type="inferred from homology"/>
<dbReference type="RefSeq" id="WP_369454339.1">
    <property type="nucleotide sequence ID" value="NZ_JBGCUO010000001.1"/>
</dbReference>